<dbReference type="RefSeq" id="WP_010053664.1">
    <property type="nucleotide sequence ID" value="NZ_CBCPHU010000006.1"/>
</dbReference>
<comment type="caution">
    <text evidence="4">The sequence shown here is derived from an EMBL/GenBank/DDBJ whole genome shotgun (WGS) entry which is preliminary data.</text>
</comment>
<sequence length="263" mass="28200">MKNTIKMLMTSTVILGGFGSTVAIADQATELNSTSSIKFEAPINEEGTKPVDPTDPEQELPEGGGENGEKPGEENTASGPLRIDYASNFNFGKQKISSKQETYLSNLSIKNQEQNYLPNFVQVTDNRGLHDGWKLSVVASELKDEKGHSLKGSIIDLSNISANHSVFKNDLTIDKSNEVSLDGKTPTVIVEDAHGSGTNNHGEGTWAIAFGEKATESQDDDVTLTVPKEVGVLANASTNYQSVLTWSVEPATVSNTKAMLPSI</sequence>
<gene>
    <name evidence="4" type="ORF">RAK27_03245</name>
</gene>
<name>A0AAW9JZS6_CARML</name>
<organism evidence="4 5">
    <name type="scientific">Carnobacterium maltaromaticum</name>
    <name type="common">Carnobacterium piscicola</name>
    <dbReference type="NCBI Taxonomy" id="2751"/>
    <lineage>
        <taxon>Bacteria</taxon>
        <taxon>Bacillati</taxon>
        <taxon>Bacillota</taxon>
        <taxon>Bacilli</taxon>
        <taxon>Lactobacillales</taxon>
        <taxon>Carnobacteriaceae</taxon>
        <taxon>Carnobacterium</taxon>
    </lineage>
</organism>
<evidence type="ECO:0000259" key="3">
    <source>
        <dbReference type="Pfam" id="PF13731"/>
    </source>
</evidence>
<evidence type="ECO:0000256" key="2">
    <source>
        <dbReference type="SAM" id="SignalP"/>
    </source>
</evidence>
<dbReference type="InterPro" id="IPR027994">
    <property type="entry name" value="WxL_dom"/>
</dbReference>
<dbReference type="EMBL" id="JAVBVO010000002">
    <property type="protein sequence ID" value="MDZ5757664.1"/>
    <property type="molecule type" value="Genomic_DNA"/>
</dbReference>
<reference evidence="4" key="1">
    <citation type="submission" date="2023-08" db="EMBL/GenBank/DDBJ databases">
        <title>Genomic characterization of piscicolin 126 produced by Carnobacterium maltaromaticum CM22 strain isolated from salmon (Salmo salar).</title>
        <authorList>
            <person name="Gonzalez-Gragera E."/>
            <person name="Garcia-Lopez J.D."/>
            <person name="Teso-Perez C."/>
            <person name="Gimenez-Hernandez I."/>
            <person name="Peralta-Sanchez J.M."/>
            <person name="Valdivia E."/>
            <person name="Montalban-Lopez M."/>
            <person name="Martin-Platero A.M."/>
            <person name="Banos A."/>
            <person name="Martinez-Bueno M."/>
        </authorList>
    </citation>
    <scope>NUCLEOTIDE SEQUENCE</scope>
    <source>
        <strain evidence="4">CM22</strain>
    </source>
</reference>
<dbReference type="Proteomes" id="UP001290462">
    <property type="component" value="Unassembled WGS sequence"/>
</dbReference>
<dbReference type="AlphaFoldDB" id="A0AAW9JZS6"/>
<keyword evidence="2" id="KW-0732">Signal</keyword>
<accession>A0AAW9JZS6</accession>
<feature type="chain" id="PRO_5043533002" evidence="2">
    <location>
        <begin position="26"/>
        <end position="263"/>
    </location>
</feature>
<feature type="signal peptide" evidence="2">
    <location>
        <begin position="1"/>
        <end position="25"/>
    </location>
</feature>
<evidence type="ECO:0000256" key="1">
    <source>
        <dbReference type="SAM" id="MobiDB-lite"/>
    </source>
</evidence>
<dbReference type="GeneID" id="83607353"/>
<protein>
    <submittedName>
        <fullName evidence="4">WxL domain-containing protein</fullName>
    </submittedName>
</protein>
<evidence type="ECO:0000313" key="4">
    <source>
        <dbReference type="EMBL" id="MDZ5757664.1"/>
    </source>
</evidence>
<dbReference type="Pfam" id="PF13731">
    <property type="entry name" value="WxL"/>
    <property type="match status" value="1"/>
</dbReference>
<feature type="domain" description="WxL" evidence="3">
    <location>
        <begin position="27"/>
        <end position="249"/>
    </location>
</feature>
<proteinExistence type="predicted"/>
<feature type="region of interest" description="Disordered" evidence="1">
    <location>
        <begin position="36"/>
        <end position="80"/>
    </location>
</feature>
<evidence type="ECO:0000313" key="5">
    <source>
        <dbReference type="Proteomes" id="UP001290462"/>
    </source>
</evidence>